<evidence type="ECO:0000313" key="8">
    <source>
        <dbReference type="EMBL" id="BAL55014.1"/>
    </source>
</evidence>
<gene>
    <name evidence="8" type="ORF">HGMM_F22C11C29</name>
</gene>
<evidence type="ECO:0000259" key="7">
    <source>
        <dbReference type="PROSITE" id="PS50253"/>
    </source>
</evidence>
<organism evidence="8">
    <name type="scientific">uncultured Planctomycetota bacterium</name>
    <dbReference type="NCBI Taxonomy" id="120965"/>
    <lineage>
        <taxon>Bacteria</taxon>
        <taxon>Pseudomonadati</taxon>
        <taxon>Planctomycetota</taxon>
        <taxon>environmental samples</taxon>
    </lineage>
</organism>
<comment type="subcellular location">
    <subcellularLocation>
        <location evidence="1">Membrane</location>
        <topology evidence="1">Multi-pass membrane protein</topology>
    </subcellularLocation>
</comment>
<evidence type="ECO:0000256" key="1">
    <source>
        <dbReference type="ARBA" id="ARBA00004141"/>
    </source>
</evidence>
<dbReference type="InterPro" id="IPR024791">
    <property type="entry name" value="Cyt_c/ubiquinol_Oxase_su3"/>
</dbReference>
<evidence type="ECO:0000256" key="2">
    <source>
        <dbReference type="ARBA" id="ARBA00010581"/>
    </source>
</evidence>
<reference evidence="8" key="1">
    <citation type="journal article" date="2005" name="Environ. Microbiol.">
        <title>Genetic and functional properties of uncultivated thermophilic crenarchaeotes from a subsurface gold mine as revealed by analysis of genome fragments.</title>
        <authorList>
            <person name="Nunoura T."/>
            <person name="Hirayama H."/>
            <person name="Takami H."/>
            <person name="Oida H."/>
            <person name="Nishi S."/>
            <person name="Shimamura S."/>
            <person name="Suzuki Y."/>
            <person name="Inagaki F."/>
            <person name="Takai K."/>
            <person name="Nealson K.H."/>
            <person name="Horikoshi K."/>
        </authorList>
    </citation>
    <scope>NUCLEOTIDE SEQUENCE</scope>
</reference>
<dbReference type="PANTHER" id="PTHR11403">
    <property type="entry name" value="CYTOCHROME C OXIDASE SUBUNIT III"/>
    <property type="match status" value="1"/>
</dbReference>
<feature type="transmembrane region" description="Helical" evidence="6">
    <location>
        <begin position="25"/>
        <end position="47"/>
    </location>
</feature>
<comment type="similarity">
    <text evidence="2">Belongs to the cytochrome c oxidase subunit 3 family.</text>
</comment>
<feature type="transmembrane region" description="Helical" evidence="6">
    <location>
        <begin position="330"/>
        <end position="349"/>
    </location>
</feature>
<dbReference type="SUPFAM" id="SSF81452">
    <property type="entry name" value="Cytochrome c oxidase subunit III-like"/>
    <property type="match status" value="2"/>
</dbReference>
<dbReference type="GO" id="GO:0016020">
    <property type="term" value="C:membrane"/>
    <property type="evidence" value="ECO:0007669"/>
    <property type="project" value="UniProtKB-SubCell"/>
</dbReference>
<reference evidence="8" key="2">
    <citation type="journal article" date="2012" name="PLoS ONE">
        <title>A Deeply Branching Thermophilic Bacterium with an Ancient Acetyl-CoA Pathway Dominates a Subsurface Ecosystem.</title>
        <authorList>
            <person name="Takami H."/>
            <person name="Noguchi H."/>
            <person name="Takaki Y."/>
            <person name="Uchiyama I."/>
            <person name="Toyoda A."/>
            <person name="Nishi S."/>
            <person name="Chee G.-J."/>
            <person name="Arai W."/>
            <person name="Nunoura T."/>
            <person name="Itoh T."/>
            <person name="Hattori M."/>
            <person name="Takai K."/>
        </authorList>
    </citation>
    <scope>NUCLEOTIDE SEQUENCE</scope>
</reference>
<dbReference type="GO" id="GO:0019646">
    <property type="term" value="P:aerobic electron transport chain"/>
    <property type="evidence" value="ECO:0007669"/>
    <property type="project" value="InterPro"/>
</dbReference>
<proteinExistence type="inferred from homology"/>
<dbReference type="GO" id="GO:0004129">
    <property type="term" value="F:cytochrome-c oxidase activity"/>
    <property type="evidence" value="ECO:0007669"/>
    <property type="project" value="InterPro"/>
</dbReference>
<keyword evidence="5 6" id="KW-0472">Membrane</keyword>
<feature type="transmembrane region" description="Helical" evidence="6">
    <location>
        <begin position="63"/>
        <end position="86"/>
    </location>
</feature>
<accession>H5SFS8</accession>
<dbReference type="InterPro" id="IPR000298">
    <property type="entry name" value="Cyt_c_oxidase-like_su3"/>
</dbReference>
<feature type="domain" description="Heme-copper oxidase subunit III family profile" evidence="7">
    <location>
        <begin position="24"/>
        <end position="350"/>
    </location>
</feature>
<dbReference type="Pfam" id="PF00510">
    <property type="entry name" value="COX3"/>
    <property type="match status" value="2"/>
</dbReference>
<keyword evidence="4 6" id="KW-1133">Transmembrane helix</keyword>
<dbReference type="InterPro" id="IPR035973">
    <property type="entry name" value="Cyt_c_oxidase_su3-like_sf"/>
</dbReference>
<dbReference type="PANTHER" id="PTHR11403:SF6">
    <property type="entry name" value="NITRIC OXIDE REDUCTASE SUBUNIT E"/>
    <property type="match status" value="1"/>
</dbReference>
<dbReference type="AlphaFoldDB" id="H5SFS8"/>
<evidence type="ECO:0000256" key="6">
    <source>
        <dbReference type="SAM" id="Phobius"/>
    </source>
</evidence>
<evidence type="ECO:0000256" key="3">
    <source>
        <dbReference type="ARBA" id="ARBA00022692"/>
    </source>
</evidence>
<dbReference type="InterPro" id="IPR013833">
    <property type="entry name" value="Cyt_c_oxidase_su3_a-hlx"/>
</dbReference>
<dbReference type="Gene3D" id="1.20.120.80">
    <property type="entry name" value="Cytochrome c oxidase, subunit III, four-helix bundle"/>
    <property type="match status" value="2"/>
</dbReference>
<evidence type="ECO:0000256" key="5">
    <source>
        <dbReference type="ARBA" id="ARBA00023136"/>
    </source>
</evidence>
<dbReference type="EMBL" id="AP011706">
    <property type="protein sequence ID" value="BAL55014.1"/>
    <property type="molecule type" value="Genomic_DNA"/>
</dbReference>
<name>H5SFS8_9BACT</name>
<protein>
    <submittedName>
        <fullName evidence="8">Cytochrome c oxidase subunit III</fullName>
    </submittedName>
</protein>
<feature type="transmembrane region" description="Helical" evidence="6">
    <location>
        <begin position="98"/>
        <end position="117"/>
    </location>
</feature>
<dbReference type="PROSITE" id="PS50253">
    <property type="entry name" value="COX3"/>
    <property type="match status" value="1"/>
</dbReference>
<feature type="transmembrane region" description="Helical" evidence="6">
    <location>
        <begin position="286"/>
        <end position="314"/>
    </location>
</feature>
<keyword evidence="3 6" id="KW-0812">Transmembrane</keyword>
<dbReference type="CDD" id="cd00386">
    <property type="entry name" value="Heme_Cu_Oxidase_III_like"/>
    <property type="match status" value="1"/>
</dbReference>
<evidence type="ECO:0000256" key="4">
    <source>
        <dbReference type="ARBA" id="ARBA00022989"/>
    </source>
</evidence>
<sequence length="350" mass="39516">MAVMEHAVHGEEPRAMGLPLPNAKLAMWLFLATEIMFFSGLIGAYIVQRFGAPHWPRPQEMHLVVALGAFNTFVLICSSVTVVLALKALHEANTQRAAMFLLATFLLGGVFMVVKAIEYTDKWRHHLMPGQVIESVPALVQEALAERRHIAHSAGKKPEDDAVFAVLDRFYRYNIGNAPLTAAAALSWYKEIRGAFPDAGLPEITRGEEVAERIPELVRQRRALIKEKRQAHDALLEELEALALAAQGIPMSKRQQALHYRYLTEDKFRDQHLPELHLYGNTWSSFYFTLTGIHALHVLGGMIVFAVLLVFYLLGRLGPDKALWVENAGLYWHFVDIVWIFLFPLLYLIG</sequence>